<dbReference type="GO" id="GO:0045814">
    <property type="term" value="P:negative regulation of gene expression, epigenetic"/>
    <property type="evidence" value="ECO:0007669"/>
    <property type="project" value="TreeGrafter"/>
</dbReference>
<protein>
    <recommendedName>
        <fullName evidence="5">Histone-lysine N-methyltransferase SET5</fullName>
    </recommendedName>
    <alternativeName>
        <fullName evidence="4">SET domain-containing protein 5</fullName>
    </alternativeName>
</protein>
<evidence type="ECO:0000256" key="1">
    <source>
        <dbReference type="ARBA" id="ARBA00022603"/>
    </source>
</evidence>
<keyword evidence="3" id="KW-0949">S-adenosyl-L-methionine</keyword>
<dbReference type="RefSeq" id="XP_014656912.1">
    <property type="nucleotide sequence ID" value="XM_014801426.1"/>
</dbReference>
<evidence type="ECO:0000256" key="3">
    <source>
        <dbReference type="ARBA" id="ARBA00022691"/>
    </source>
</evidence>
<dbReference type="GO" id="GO:0042799">
    <property type="term" value="F:histone H4K20 methyltransferase activity"/>
    <property type="evidence" value="ECO:0007669"/>
    <property type="project" value="TreeGrafter"/>
</dbReference>
<name>A0A081CEM9_PSEA2</name>
<evidence type="ECO:0000256" key="2">
    <source>
        <dbReference type="ARBA" id="ARBA00022679"/>
    </source>
</evidence>
<reference evidence="8" key="1">
    <citation type="journal article" date="2014" name="Genome Announc.">
        <title>Draft Genome Sequence of the Yeast Pseudozyma antarctica Type Strain JCM10317, a Producer of the Glycolipid Biosurfactants, Mannosylerythritol Lipids.</title>
        <authorList>
            <person name="Saika A."/>
            <person name="Koike H."/>
            <person name="Hori T."/>
            <person name="Fukuoka T."/>
            <person name="Sato S."/>
            <person name="Habe H."/>
            <person name="Kitamoto D."/>
            <person name="Morita T."/>
        </authorList>
    </citation>
    <scope>NUCLEOTIDE SEQUENCE [LARGE SCALE GENOMIC DNA]</scope>
    <source>
        <strain evidence="8">JCM 10317</strain>
    </source>
</reference>
<evidence type="ECO:0000256" key="6">
    <source>
        <dbReference type="ARBA" id="ARBA00048619"/>
    </source>
</evidence>
<dbReference type="CDD" id="cd20071">
    <property type="entry name" value="SET_SMYD"/>
    <property type="match status" value="1"/>
</dbReference>
<keyword evidence="1" id="KW-0489">Methyltransferase</keyword>
<keyword evidence="8" id="KW-1185">Reference proteome</keyword>
<accession>A0A081CEM9</accession>
<dbReference type="SMART" id="SM00317">
    <property type="entry name" value="SET"/>
    <property type="match status" value="1"/>
</dbReference>
<keyword evidence="2" id="KW-0808">Transferase</keyword>
<dbReference type="GO" id="GO:0032259">
    <property type="term" value="P:methylation"/>
    <property type="evidence" value="ECO:0007669"/>
    <property type="project" value="UniProtKB-KW"/>
</dbReference>
<dbReference type="AlphaFoldDB" id="A0A081CEM9"/>
<dbReference type="Pfam" id="PF00856">
    <property type="entry name" value="SET"/>
    <property type="match status" value="1"/>
</dbReference>
<dbReference type="InterPro" id="IPR001214">
    <property type="entry name" value="SET_dom"/>
</dbReference>
<dbReference type="HOGENOM" id="CLU_031650_0_0_1"/>
<evidence type="ECO:0000256" key="4">
    <source>
        <dbReference type="ARBA" id="ARBA00042380"/>
    </source>
</evidence>
<evidence type="ECO:0000313" key="8">
    <source>
        <dbReference type="Proteomes" id="UP000053758"/>
    </source>
</evidence>
<dbReference type="SUPFAM" id="SSF82199">
    <property type="entry name" value="SET domain"/>
    <property type="match status" value="1"/>
</dbReference>
<dbReference type="EMBL" id="DF830074">
    <property type="protein sequence ID" value="GAK65125.1"/>
    <property type="molecule type" value="Genomic_DNA"/>
</dbReference>
<comment type="catalytic activity">
    <reaction evidence="6">
        <text>L-lysyl-[histone] + S-adenosyl-L-methionine = N(6)-methyl-L-lysyl-[histone] + S-adenosyl-L-homocysteine + H(+)</text>
        <dbReference type="Rhea" id="RHEA:10024"/>
        <dbReference type="Rhea" id="RHEA-COMP:9845"/>
        <dbReference type="Rhea" id="RHEA-COMP:9846"/>
        <dbReference type="ChEBI" id="CHEBI:15378"/>
        <dbReference type="ChEBI" id="CHEBI:29969"/>
        <dbReference type="ChEBI" id="CHEBI:57856"/>
        <dbReference type="ChEBI" id="CHEBI:59789"/>
        <dbReference type="ChEBI" id="CHEBI:61929"/>
    </reaction>
    <physiologicalReaction direction="left-to-right" evidence="6">
        <dbReference type="Rhea" id="RHEA:10025"/>
    </physiologicalReaction>
</comment>
<dbReference type="Proteomes" id="UP000053758">
    <property type="component" value="Unassembled WGS sequence"/>
</dbReference>
<dbReference type="Gene3D" id="2.170.270.10">
    <property type="entry name" value="SET domain"/>
    <property type="match status" value="1"/>
</dbReference>
<dbReference type="PANTHER" id="PTHR46402:SF2">
    <property type="entry name" value="HISTONE-LYSINE N-TRIMETHYLTRANSFERASE SMYD5"/>
    <property type="match status" value="1"/>
</dbReference>
<evidence type="ECO:0000256" key="5">
    <source>
        <dbReference type="ARBA" id="ARBA00044528"/>
    </source>
</evidence>
<evidence type="ECO:0000313" key="7">
    <source>
        <dbReference type="EMBL" id="GAK65125.1"/>
    </source>
</evidence>
<gene>
    <name evidence="7" type="ORF">PAN0_007c3342</name>
</gene>
<dbReference type="InterPro" id="IPR046341">
    <property type="entry name" value="SET_dom_sf"/>
</dbReference>
<proteinExistence type="predicted"/>
<dbReference type="PANTHER" id="PTHR46402">
    <property type="entry name" value="SET AND MYND DOMAIN-CONTAINING PROTEIN 5"/>
    <property type="match status" value="1"/>
</dbReference>
<sequence length="502" mass="54271">MTAPSEAQIVEAVTAKLTGSQGKTVPEAELVRLLATLELENDWTDVSAKRFHSVLSKNALVDSPSTATTATSNGEASTGAGAGGKKKKKSKTDAGVPRSYIDANVSIPPGVRAHYFDAVKGKGLVASRSFAEGELVFTEEAYIATPPPEAFDQVSSGELCAQCFLPVSSAPVQLAIKNCAKCKMRWCTSACARTAMATHHTLLCTGLNPAAKPLVQLVQSQKWQSLHCVARSLARLLSTLTPHNNGTASGKQSREQDDLIAAYGDFETVHARLSSFATVSELERRSRNPGWATEKASFEGILAQAYTALCNALDPYADARTSAPHPDPHHVQLDLIDAVKTRKGQIKDLFTYASFLKLLGRANVNMEKFGGLYSVHSFLNHSCAPNVQIRHVPERGILASMKVAALALRPIAKDEELVISYIDPSTRLGRRQLVLYRDYCFGPCTCPKCKQELNEVGLQYDPAKNSVKTFLDSVARKSNPDPQAQAAQDPSLEEELRASLGF</sequence>
<organism evidence="7 8">
    <name type="scientific">Pseudozyma antarctica</name>
    <name type="common">Yeast</name>
    <name type="synonym">Candida antarctica</name>
    <dbReference type="NCBI Taxonomy" id="84753"/>
    <lineage>
        <taxon>Eukaryota</taxon>
        <taxon>Fungi</taxon>
        <taxon>Dikarya</taxon>
        <taxon>Basidiomycota</taxon>
        <taxon>Ustilaginomycotina</taxon>
        <taxon>Ustilaginomycetes</taxon>
        <taxon>Ustilaginales</taxon>
        <taxon>Ustilaginaceae</taxon>
        <taxon>Moesziomyces</taxon>
    </lineage>
</organism>
<dbReference type="GeneID" id="26304035"/>
<dbReference type="PROSITE" id="PS50280">
    <property type="entry name" value="SET"/>
    <property type="match status" value="1"/>
</dbReference>
<dbReference type="OrthoDB" id="438641at2759"/>